<dbReference type="GO" id="GO:0003677">
    <property type="term" value="F:DNA binding"/>
    <property type="evidence" value="ECO:0007669"/>
    <property type="project" value="InterPro"/>
</dbReference>
<dbReference type="OrthoDB" id="7595480at2"/>
<dbReference type="PROSITE" id="PS50943">
    <property type="entry name" value="HTH_CROC1"/>
    <property type="match status" value="1"/>
</dbReference>
<evidence type="ECO:0000313" key="3">
    <source>
        <dbReference type="EMBL" id="AWI10384.1"/>
    </source>
</evidence>
<dbReference type="InterPro" id="IPR001387">
    <property type="entry name" value="Cro/C1-type_HTH"/>
</dbReference>
<evidence type="ECO:0000256" key="1">
    <source>
        <dbReference type="SAM" id="MobiDB-lite"/>
    </source>
</evidence>
<evidence type="ECO:0000313" key="4">
    <source>
        <dbReference type="Proteomes" id="UP000244896"/>
    </source>
</evidence>
<dbReference type="Gene3D" id="1.10.260.40">
    <property type="entry name" value="lambda repressor-like DNA-binding domains"/>
    <property type="match status" value="1"/>
</dbReference>
<dbReference type="CDD" id="cd00093">
    <property type="entry name" value="HTH_XRE"/>
    <property type="match status" value="1"/>
</dbReference>
<accession>A0A2U8E721</accession>
<dbReference type="SUPFAM" id="SSF47413">
    <property type="entry name" value="lambda repressor-like DNA-binding domains"/>
    <property type="match status" value="1"/>
</dbReference>
<name>A0A2U8E721_9BACT</name>
<proteinExistence type="predicted"/>
<dbReference type="RefSeq" id="WP_108826286.1">
    <property type="nucleotide sequence ID" value="NZ_CP023004.1"/>
</dbReference>
<feature type="region of interest" description="Disordered" evidence="1">
    <location>
        <begin position="80"/>
        <end position="132"/>
    </location>
</feature>
<feature type="domain" description="HTH cro/C1-type" evidence="2">
    <location>
        <begin position="20"/>
        <end position="75"/>
    </location>
</feature>
<dbReference type="EMBL" id="CP023004">
    <property type="protein sequence ID" value="AWI10384.1"/>
    <property type="molecule type" value="Genomic_DNA"/>
</dbReference>
<evidence type="ECO:0000259" key="2">
    <source>
        <dbReference type="PROSITE" id="PS50943"/>
    </source>
</evidence>
<dbReference type="Proteomes" id="UP000244896">
    <property type="component" value="Chromosome"/>
</dbReference>
<feature type="compositionally biased region" description="Basic residues" evidence="1">
    <location>
        <begin position="89"/>
        <end position="98"/>
    </location>
</feature>
<dbReference type="Pfam" id="PF13560">
    <property type="entry name" value="HTH_31"/>
    <property type="match status" value="1"/>
</dbReference>
<reference evidence="3 4" key="1">
    <citation type="journal article" date="2018" name="Syst. Appl. Microbiol.">
        <title>Ereboglobus luteus gen. nov. sp. nov. from cockroach guts, and new insights into the oxygen relationship of the genera Opitutus and Didymococcus (Verrucomicrobia: Opitutaceae).</title>
        <authorList>
            <person name="Tegtmeier D."/>
            <person name="Belitz A."/>
            <person name="Radek R."/>
            <person name="Heimerl T."/>
            <person name="Brune A."/>
        </authorList>
    </citation>
    <scope>NUCLEOTIDE SEQUENCE [LARGE SCALE GENOMIC DNA]</scope>
    <source>
        <strain evidence="3 4">Ho45</strain>
    </source>
</reference>
<protein>
    <recommendedName>
        <fullName evidence="2">HTH cro/C1-type domain-containing protein</fullName>
    </recommendedName>
</protein>
<dbReference type="InterPro" id="IPR010982">
    <property type="entry name" value="Lambda_DNA-bd_dom_sf"/>
</dbReference>
<dbReference type="KEGG" id="elut:CKA38_14965"/>
<dbReference type="AlphaFoldDB" id="A0A2U8E721"/>
<gene>
    <name evidence="3" type="ORF">CKA38_14965</name>
</gene>
<sequence>MKIEQNMSDQPILKTLGHRLAQTRLSENMTQAQLAKFAGVSKRTLERMENGGSSQLVALIRVCRVLGLIERFNDLIPELPPSPMAQLKLRGRQRKRARPRPDSARYSEPNRTAGQFLLEEPKPSNWTWGDDT</sequence>
<organism evidence="3 4">
    <name type="scientific">Ereboglobus luteus</name>
    <dbReference type="NCBI Taxonomy" id="1796921"/>
    <lineage>
        <taxon>Bacteria</taxon>
        <taxon>Pseudomonadati</taxon>
        <taxon>Verrucomicrobiota</taxon>
        <taxon>Opitutia</taxon>
        <taxon>Opitutales</taxon>
        <taxon>Opitutaceae</taxon>
        <taxon>Ereboglobus</taxon>
    </lineage>
</organism>
<dbReference type="SMART" id="SM00530">
    <property type="entry name" value="HTH_XRE"/>
    <property type="match status" value="1"/>
</dbReference>
<keyword evidence="4" id="KW-1185">Reference proteome</keyword>